<dbReference type="InterPro" id="IPR009080">
    <property type="entry name" value="tRNAsynth_Ia_anticodon-bd"/>
</dbReference>
<comment type="catalytic activity">
    <reaction evidence="8 10">
        <text>tRNA(Val) + L-valine + ATP = L-valyl-tRNA(Val) + AMP + diphosphate</text>
        <dbReference type="Rhea" id="RHEA:10704"/>
        <dbReference type="Rhea" id="RHEA-COMP:9672"/>
        <dbReference type="Rhea" id="RHEA-COMP:9708"/>
        <dbReference type="ChEBI" id="CHEBI:30616"/>
        <dbReference type="ChEBI" id="CHEBI:33019"/>
        <dbReference type="ChEBI" id="CHEBI:57762"/>
        <dbReference type="ChEBI" id="CHEBI:78442"/>
        <dbReference type="ChEBI" id="CHEBI:78537"/>
        <dbReference type="ChEBI" id="CHEBI:456215"/>
        <dbReference type="EC" id="6.1.1.9"/>
    </reaction>
</comment>
<reference evidence="14 15" key="1">
    <citation type="submission" date="2016-10" db="EMBL/GenBank/DDBJ databases">
        <authorList>
            <person name="de Groot N.N."/>
        </authorList>
    </citation>
    <scope>NUCLEOTIDE SEQUENCE [LARGE SCALE GENOMIC DNA]</scope>
    <source>
        <strain evidence="14 15">CPCC 202699</strain>
    </source>
</reference>
<keyword evidence="5 10" id="KW-0648">Protein biosynthesis</keyword>
<evidence type="ECO:0000259" key="11">
    <source>
        <dbReference type="Pfam" id="PF00133"/>
    </source>
</evidence>
<comment type="domain">
    <text evidence="10">ValRS has two distinct active sites: one for aminoacylation and one for editing. The misactivated threonine is translocated from the active site to the editing site.</text>
</comment>
<dbReference type="Gene3D" id="1.10.730.10">
    <property type="entry name" value="Isoleucyl-tRNA Synthetase, Domain 1"/>
    <property type="match status" value="1"/>
</dbReference>
<dbReference type="InterPro" id="IPR002303">
    <property type="entry name" value="Valyl-tRNA_ligase"/>
</dbReference>
<dbReference type="InterPro" id="IPR010978">
    <property type="entry name" value="tRNA-bd_arm"/>
</dbReference>
<proteinExistence type="inferred from homology"/>
<dbReference type="Pfam" id="PF08264">
    <property type="entry name" value="Anticodon_1"/>
    <property type="match status" value="1"/>
</dbReference>
<evidence type="ECO:0000256" key="6">
    <source>
        <dbReference type="ARBA" id="ARBA00023054"/>
    </source>
</evidence>
<keyword evidence="7 10" id="KW-0030">Aminoacyl-tRNA synthetase</keyword>
<dbReference type="HAMAP" id="MF_02004">
    <property type="entry name" value="Val_tRNA_synth_type1"/>
    <property type="match status" value="1"/>
</dbReference>
<evidence type="ECO:0000259" key="13">
    <source>
        <dbReference type="Pfam" id="PF10458"/>
    </source>
</evidence>
<dbReference type="FunFam" id="1.10.730.10:FF:000027">
    <property type="entry name" value="Valine--tRNA ligase"/>
    <property type="match status" value="1"/>
</dbReference>
<dbReference type="PANTHER" id="PTHR11946:SF93">
    <property type="entry name" value="VALINE--TRNA LIGASE, CHLOROPLASTIC_MITOCHONDRIAL 2"/>
    <property type="match status" value="1"/>
</dbReference>
<evidence type="ECO:0000259" key="12">
    <source>
        <dbReference type="Pfam" id="PF08264"/>
    </source>
</evidence>
<dbReference type="NCBIfam" id="NF004349">
    <property type="entry name" value="PRK05729.1"/>
    <property type="match status" value="1"/>
</dbReference>
<dbReference type="AlphaFoldDB" id="A0A1H3HM21"/>
<dbReference type="PANTHER" id="PTHR11946">
    <property type="entry name" value="VALYL-TRNA SYNTHETASES"/>
    <property type="match status" value="1"/>
</dbReference>
<comment type="domain">
    <text evidence="10">The C-terminal coiled-coil domain is crucial for aminoacylation activity.</text>
</comment>
<dbReference type="CDD" id="cd00817">
    <property type="entry name" value="ValRS_core"/>
    <property type="match status" value="1"/>
</dbReference>
<dbReference type="GO" id="GO:0006438">
    <property type="term" value="P:valyl-tRNA aminoacylation"/>
    <property type="evidence" value="ECO:0007669"/>
    <property type="project" value="UniProtKB-UniRule"/>
</dbReference>
<dbReference type="NCBIfam" id="TIGR00422">
    <property type="entry name" value="valS"/>
    <property type="match status" value="1"/>
</dbReference>
<keyword evidence="4 10" id="KW-0067">ATP-binding</keyword>
<dbReference type="GO" id="GO:0002161">
    <property type="term" value="F:aminoacyl-tRNA deacylase activity"/>
    <property type="evidence" value="ECO:0007669"/>
    <property type="project" value="InterPro"/>
</dbReference>
<dbReference type="SUPFAM" id="SSF47323">
    <property type="entry name" value="Anticodon-binding domain of a subclass of class I aminoacyl-tRNA synthetases"/>
    <property type="match status" value="1"/>
</dbReference>
<dbReference type="Proteomes" id="UP000199515">
    <property type="component" value="Unassembled WGS sequence"/>
</dbReference>
<keyword evidence="6 10" id="KW-0175">Coiled coil</keyword>
<dbReference type="InterPro" id="IPR033705">
    <property type="entry name" value="Anticodon_Ia_Val"/>
</dbReference>
<feature type="domain" description="Methionyl/Valyl/Leucyl/Isoleucyl-tRNA synthetase anticodon-binding" evidence="12">
    <location>
        <begin position="608"/>
        <end position="751"/>
    </location>
</feature>
<evidence type="ECO:0000256" key="8">
    <source>
        <dbReference type="ARBA" id="ARBA00047552"/>
    </source>
</evidence>
<dbReference type="InterPro" id="IPR037118">
    <property type="entry name" value="Val-tRNA_synth_C_sf"/>
</dbReference>
<dbReference type="Gene3D" id="3.40.50.620">
    <property type="entry name" value="HUPs"/>
    <property type="match status" value="3"/>
</dbReference>
<dbReference type="EMBL" id="FNON01000004">
    <property type="protein sequence ID" value="SDY15719.1"/>
    <property type="molecule type" value="Genomic_DNA"/>
</dbReference>
<accession>A0A1H3HM21</accession>
<comment type="similarity">
    <text evidence="9 10">Belongs to the class-I aminoacyl-tRNA synthetase family. ValS type 1 subfamily.</text>
</comment>
<evidence type="ECO:0000256" key="1">
    <source>
        <dbReference type="ARBA" id="ARBA00022490"/>
    </source>
</evidence>
<dbReference type="GO" id="GO:0004832">
    <property type="term" value="F:valine-tRNA ligase activity"/>
    <property type="evidence" value="ECO:0007669"/>
    <property type="project" value="UniProtKB-UniRule"/>
</dbReference>
<comment type="subunit">
    <text evidence="10">Monomer.</text>
</comment>
<dbReference type="GO" id="GO:0005524">
    <property type="term" value="F:ATP binding"/>
    <property type="evidence" value="ECO:0007669"/>
    <property type="project" value="UniProtKB-UniRule"/>
</dbReference>
<dbReference type="Gene3D" id="3.90.740.10">
    <property type="entry name" value="Valyl/Leucyl/Isoleucyl-tRNA synthetase, editing domain"/>
    <property type="match status" value="1"/>
</dbReference>
<evidence type="ECO:0000313" key="15">
    <source>
        <dbReference type="Proteomes" id="UP000199515"/>
    </source>
</evidence>
<dbReference type="Gene3D" id="1.10.287.380">
    <property type="entry name" value="Valyl-tRNA synthetase, C-terminal domain"/>
    <property type="match status" value="1"/>
</dbReference>
<dbReference type="SUPFAM" id="SSF50677">
    <property type="entry name" value="ValRS/IleRS/LeuRS editing domain"/>
    <property type="match status" value="1"/>
</dbReference>
<dbReference type="SUPFAM" id="SSF52374">
    <property type="entry name" value="Nucleotidylyl transferase"/>
    <property type="match status" value="1"/>
</dbReference>
<protein>
    <recommendedName>
        <fullName evidence="10">Valine--tRNA ligase</fullName>
        <ecNumber evidence="10">6.1.1.9</ecNumber>
    </recommendedName>
    <alternativeName>
        <fullName evidence="10">Valyl-tRNA synthetase</fullName>
        <shortName evidence="10">ValRS</shortName>
    </alternativeName>
</protein>
<dbReference type="InterPro" id="IPR019499">
    <property type="entry name" value="Val-tRNA_synth_tRNA-bd"/>
</dbReference>
<dbReference type="Pfam" id="PF10458">
    <property type="entry name" value="Val_tRNA-synt_C"/>
    <property type="match status" value="1"/>
</dbReference>
<dbReference type="FunFam" id="3.40.50.620:FF:000129">
    <property type="entry name" value="Valine--tRNA ligase"/>
    <property type="match status" value="1"/>
</dbReference>
<dbReference type="InterPro" id="IPR014729">
    <property type="entry name" value="Rossmann-like_a/b/a_fold"/>
</dbReference>
<dbReference type="FunFam" id="1.10.287.380:FF:000001">
    <property type="entry name" value="Valine--tRNA ligase"/>
    <property type="match status" value="1"/>
</dbReference>
<keyword evidence="3 10" id="KW-0547">Nucleotide-binding</keyword>
<sequence length="876" mass="97624">MTENAQPQTDLPGAWNPADEEATLYQRWVDAGYFTADASSDKPPFSIVLPPPNVTGSLHMGHALDHTLMDAMSRRRRMQGYEVLWLPGMDHAGIATQNVVERELAKEGVSRHDLGREKFIERVWEWKAEYGGKILGQMRRLGDGVDWSRERFTMDEGLSRAVQTMFKRMFDDGLIYRAERIINWCPRCQTALSDIEVDHSDDDGELVSIRYGDGENAIVVATTRAETMLGDTAVAVHPDDERYKHLVGTEVELPLTGRRIPIVADEHVDPEFGTGAVKVTPAHDPNDFEIGRRHDLPMLTIMDERAVVTVHGPFLGMDRFEARPAVVAALRAEGRIVAEKRPYVHAVGHCSRCDTVVEPRLSLQWWVNVESLSRMAGDAVRDGRTTVYPQELGKRYFDWVDNMHDWTISRQLWWGHRIPVWYGPDDQMVCVGPDEQPPSGEGWTQDPDVLDTWFSSGLWPFSTMGWPDKTPELEKFYPTSVLCTGYDILFFWVVRMMMFGVYEMDGVQPFDHVYLHGLIRDAQGKKMSKTRGNVIDPLAWMDSFGADATRFTLARGANPGSDMAISEEWAAGSRNFGTKLWNATKFAMMNGASVEHPVPAASELTEADRWILGRLGATVSEVDALFEDYQFAKVSNALYSFIWNELCDWYLELAKVQLYNGTETTAANTRAVLGHVLDTVLRLLHPFMPFITEKLWLALTGGESLVIASWPTADTSFADAAVDGRIADVQKLVTEVRRFRADQGLKPGQKVAARLSGGGYDAVASHDEAIRSLVRLTAPEDGFAPSASLEVGLAGGVATVELDLSGTIDVAAERKRLQKDLGVAEKELATTDGKLGNEAFMAKAPEHVVDKIKGRRETAVADIERIKARLATLPQA</sequence>
<evidence type="ECO:0000256" key="3">
    <source>
        <dbReference type="ARBA" id="ARBA00022741"/>
    </source>
</evidence>
<keyword evidence="15" id="KW-1185">Reference proteome</keyword>
<feature type="short sequence motif" description="'KMSKS' region" evidence="10">
    <location>
        <begin position="526"/>
        <end position="530"/>
    </location>
</feature>
<dbReference type="PROSITE" id="PS00178">
    <property type="entry name" value="AA_TRNA_LIGASE_I"/>
    <property type="match status" value="1"/>
</dbReference>
<evidence type="ECO:0000256" key="10">
    <source>
        <dbReference type="HAMAP-Rule" id="MF_02004"/>
    </source>
</evidence>
<dbReference type="GO" id="GO:0005829">
    <property type="term" value="C:cytosol"/>
    <property type="evidence" value="ECO:0007669"/>
    <property type="project" value="TreeGrafter"/>
</dbReference>
<dbReference type="SUPFAM" id="SSF46589">
    <property type="entry name" value="tRNA-binding arm"/>
    <property type="match status" value="1"/>
</dbReference>
<dbReference type="InterPro" id="IPR001412">
    <property type="entry name" value="aa-tRNA-synth_I_CS"/>
</dbReference>
<feature type="binding site" evidence="10">
    <location>
        <position position="529"/>
    </location>
    <ligand>
        <name>ATP</name>
        <dbReference type="ChEBI" id="CHEBI:30616"/>
    </ligand>
</feature>
<dbReference type="EC" id="6.1.1.9" evidence="10"/>
<dbReference type="InterPro" id="IPR009008">
    <property type="entry name" value="Val/Leu/Ile-tRNA-synth_edit"/>
</dbReference>
<name>A0A1H3HM21_9PSEU</name>
<dbReference type="InterPro" id="IPR013155">
    <property type="entry name" value="M/V/L/I-tRNA-synth_anticd-bd"/>
</dbReference>
<dbReference type="OrthoDB" id="9810365at2"/>
<feature type="domain" description="Valyl-tRNA synthetase tRNA-binding arm" evidence="13">
    <location>
        <begin position="809"/>
        <end position="873"/>
    </location>
</feature>
<evidence type="ECO:0000256" key="7">
    <source>
        <dbReference type="ARBA" id="ARBA00023146"/>
    </source>
</evidence>
<feature type="short sequence motif" description="'HIGH' region" evidence="10">
    <location>
        <begin position="52"/>
        <end position="62"/>
    </location>
</feature>
<comment type="subcellular location">
    <subcellularLocation>
        <location evidence="10">Cytoplasm</location>
    </subcellularLocation>
</comment>
<feature type="domain" description="Aminoacyl-tRNA synthetase class Ia" evidence="11">
    <location>
        <begin position="24"/>
        <end position="565"/>
    </location>
</feature>
<dbReference type="InterPro" id="IPR002300">
    <property type="entry name" value="aa-tRNA-synth_Ia"/>
</dbReference>
<organism evidence="14 15">
    <name type="scientific">Amycolatopsis xylanica</name>
    <dbReference type="NCBI Taxonomy" id="589385"/>
    <lineage>
        <taxon>Bacteria</taxon>
        <taxon>Bacillati</taxon>
        <taxon>Actinomycetota</taxon>
        <taxon>Actinomycetes</taxon>
        <taxon>Pseudonocardiales</taxon>
        <taxon>Pseudonocardiaceae</taxon>
        <taxon>Amycolatopsis</taxon>
    </lineage>
</organism>
<gene>
    <name evidence="10" type="primary">valS</name>
    <name evidence="14" type="ORF">SAMN05421504_104697</name>
</gene>
<evidence type="ECO:0000256" key="9">
    <source>
        <dbReference type="ARBA" id="ARBA00060830"/>
    </source>
</evidence>
<dbReference type="RefSeq" id="WP_091291707.1">
    <property type="nucleotide sequence ID" value="NZ_FNON01000004.1"/>
</dbReference>
<comment type="function">
    <text evidence="10">Catalyzes the attachment of valine to tRNA(Val). As ValRS can inadvertently accommodate and process structurally similar amino acids such as threonine, to avoid such errors, it has a 'posttransfer' editing activity that hydrolyzes mischarged Thr-tRNA(Val) in a tRNA-dependent manner.</text>
</comment>
<evidence type="ECO:0000313" key="14">
    <source>
        <dbReference type="EMBL" id="SDY15719.1"/>
    </source>
</evidence>
<dbReference type="STRING" id="589385.SAMN05421504_104697"/>
<evidence type="ECO:0000256" key="2">
    <source>
        <dbReference type="ARBA" id="ARBA00022598"/>
    </source>
</evidence>
<keyword evidence="2 10" id="KW-0436">Ligase</keyword>
<dbReference type="FunFam" id="3.40.50.620:FF:000098">
    <property type="entry name" value="Valine--tRNA ligase"/>
    <property type="match status" value="1"/>
</dbReference>
<dbReference type="Pfam" id="PF00133">
    <property type="entry name" value="tRNA-synt_1"/>
    <property type="match status" value="1"/>
</dbReference>
<dbReference type="FunFam" id="3.90.740.10:FF:000005">
    <property type="entry name" value="Valine--tRNA ligase, mitochondrial"/>
    <property type="match status" value="1"/>
</dbReference>
<dbReference type="CDD" id="cd07962">
    <property type="entry name" value="Anticodon_Ia_Val"/>
    <property type="match status" value="1"/>
</dbReference>
<keyword evidence="1 10" id="KW-0963">Cytoplasm</keyword>
<evidence type="ECO:0000256" key="5">
    <source>
        <dbReference type="ARBA" id="ARBA00022917"/>
    </source>
</evidence>
<dbReference type="PRINTS" id="PR00986">
    <property type="entry name" value="TRNASYNTHVAL"/>
</dbReference>
<evidence type="ECO:0000256" key="4">
    <source>
        <dbReference type="ARBA" id="ARBA00022840"/>
    </source>
</evidence>